<dbReference type="EMBL" id="CM023481">
    <property type="protein sequence ID" value="KAH6944037.1"/>
    <property type="molecule type" value="Genomic_DNA"/>
</dbReference>
<accession>A0ACB7TCJ9</accession>
<evidence type="ECO:0000313" key="2">
    <source>
        <dbReference type="Proteomes" id="UP000821845"/>
    </source>
</evidence>
<comment type="caution">
    <text evidence="1">The sequence shown here is derived from an EMBL/GenBank/DDBJ whole genome shotgun (WGS) entry which is preliminary data.</text>
</comment>
<keyword evidence="2" id="KW-1185">Reference proteome</keyword>
<gene>
    <name evidence="1" type="ORF">HPB50_001347</name>
</gene>
<sequence length="237" mass="26826">MVSSTSPVSKNVSKLSTRSVHAAMQQLFTASSTMASPTEKPWSEPAAARVDVLDTCRVLRSEAWLQVGLHTDCIQLMHVRVWNRRRGRQLFLRQFRLASRTTQLLWRRLLPLMPEEHRKNFQGCNMTYVSRTAKFCDRNLENAKEAAQIVSDDEYPHSPGRGWQMVCRLVKEYRYCMSELLAGCRSIGEEISRAVIVNVRAEGLNFCFTGGARCAATAPWAVALAPVALWNRAAQRP</sequence>
<evidence type="ECO:0000313" key="1">
    <source>
        <dbReference type="EMBL" id="KAH6944037.1"/>
    </source>
</evidence>
<reference evidence="1" key="1">
    <citation type="submission" date="2020-05" db="EMBL/GenBank/DDBJ databases">
        <title>Large-scale comparative analyses of tick genomes elucidate their genetic diversity and vector capacities.</title>
        <authorList>
            <person name="Jia N."/>
            <person name="Wang J."/>
            <person name="Shi W."/>
            <person name="Du L."/>
            <person name="Sun Y."/>
            <person name="Zhan W."/>
            <person name="Jiang J."/>
            <person name="Wang Q."/>
            <person name="Zhang B."/>
            <person name="Ji P."/>
            <person name="Sakyi L.B."/>
            <person name="Cui X."/>
            <person name="Yuan T."/>
            <person name="Jiang B."/>
            <person name="Yang W."/>
            <person name="Lam T.T.-Y."/>
            <person name="Chang Q."/>
            <person name="Ding S."/>
            <person name="Wang X."/>
            <person name="Zhu J."/>
            <person name="Ruan X."/>
            <person name="Zhao L."/>
            <person name="Wei J."/>
            <person name="Que T."/>
            <person name="Du C."/>
            <person name="Cheng J."/>
            <person name="Dai P."/>
            <person name="Han X."/>
            <person name="Huang E."/>
            <person name="Gao Y."/>
            <person name="Liu J."/>
            <person name="Shao H."/>
            <person name="Ye R."/>
            <person name="Li L."/>
            <person name="Wei W."/>
            <person name="Wang X."/>
            <person name="Wang C."/>
            <person name="Yang T."/>
            <person name="Huo Q."/>
            <person name="Li W."/>
            <person name="Guo W."/>
            <person name="Chen H."/>
            <person name="Zhou L."/>
            <person name="Ni X."/>
            <person name="Tian J."/>
            <person name="Zhou Y."/>
            <person name="Sheng Y."/>
            <person name="Liu T."/>
            <person name="Pan Y."/>
            <person name="Xia L."/>
            <person name="Li J."/>
            <person name="Zhao F."/>
            <person name="Cao W."/>
        </authorList>
    </citation>
    <scope>NUCLEOTIDE SEQUENCE</scope>
    <source>
        <strain evidence="1">Hyas-2018</strain>
    </source>
</reference>
<organism evidence="1 2">
    <name type="scientific">Hyalomma asiaticum</name>
    <name type="common">Tick</name>
    <dbReference type="NCBI Taxonomy" id="266040"/>
    <lineage>
        <taxon>Eukaryota</taxon>
        <taxon>Metazoa</taxon>
        <taxon>Ecdysozoa</taxon>
        <taxon>Arthropoda</taxon>
        <taxon>Chelicerata</taxon>
        <taxon>Arachnida</taxon>
        <taxon>Acari</taxon>
        <taxon>Parasitiformes</taxon>
        <taxon>Ixodida</taxon>
        <taxon>Ixodoidea</taxon>
        <taxon>Ixodidae</taxon>
        <taxon>Hyalomminae</taxon>
        <taxon>Hyalomma</taxon>
    </lineage>
</organism>
<dbReference type="Proteomes" id="UP000821845">
    <property type="component" value="Chromosome 1"/>
</dbReference>
<protein>
    <submittedName>
        <fullName evidence="1">Uncharacterized protein</fullName>
    </submittedName>
</protein>
<proteinExistence type="predicted"/>
<name>A0ACB7TCJ9_HYAAI</name>